<gene>
    <name evidence="1" type="ORF">MJO28_001409</name>
</gene>
<comment type="caution">
    <text evidence="1">The sequence shown here is derived from an EMBL/GenBank/DDBJ whole genome shotgun (WGS) entry which is preliminary data.</text>
</comment>
<proteinExistence type="predicted"/>
<accession>A0ACC0ETW4</accession>
<evidence type="ECO:0000313" key="2">
    <source>
        <dbReference type="Proteomes" id="UP001060170"/>
    </source>
</evidence>
<evidence type="ECO:0000313" key="1">
    <source>
        <dbReference type="EMBL" id="KAI7960920.1"/>
    </source>
</evidence>
<reference evidence="1 2" key="3">
    <citation type="journal article" date="2022" name="Microbiol. Spectr.">
        <title>Folding features and dynamics of 3D genome architecture in plant fungal pathogens.</title>
        <authorList>
            <person name="Xia C."/>
        </authorList>
    </citation>
    <scope>NUCLEOTIDE SEQUENCE [LARGE SCALE GENOMIC DNA]</scope>
    <source>
        <strain evidence="1 2">93-210</strain>
    </source>
</reference>
<reference evidence="2" key="2">
    <citation type="journal article" date="2018" name="Mol. Plant Microbe Interact.">
        <title>Genome sequence resources for the wheat stripe rust pathogen (Puccinia striiformis f. sp. tritici) and the barley stripe rust pathogen (Puccinia striiformis f. sp. hordei).</title>
        <authorList>
            <person name="Xia C."/>
            <person name="Wang M."/>
            <person name="Yin C."/>
            <person name="Cornejo O.E."/>
            <person name="Hulbert S.H."/>
            <person name="Chen X."/>
        </authorList>
    </citation>
    <scope>NUCLEOTIDE SEQUENCE [LARGE SCALE GENOMIC DNA]</scope>
    <source>
        <strain evidence="2">93-210</strain>
    </source>
</reference>
<dbReference type="EMBL" id="CM045866">
    <property type="protein sequence ID" value="KAI7960920.1"/>
    <property type="molecule type" value="Genomic_DNA"/>
</dbReference>
<sequence length="231" mass="26531">MYRVYINDQYEKLGLLFGDVKTVEEAMFDNPTRFPREEDKQANRNKINCLLTINASSSLLKLIFNFCLSVLFACTRPKTLEVVRTKSTTGRDNNCRRRPFRTHQAGTKNQLALSLICTRIEISKPIEFNFLFPIHHPHFLQLASPLCLLCDSACPSLLEPTSFLSVSAERSHLNRPPLVKFLYAIYRFYCIAQFSALRSAFSLSPRYIQISCTHHASHRISTDQPQAKRPS</sequence>
<dbReference type="Proteomes" id="UP001060170">
    <property type="component" value="Chromosome 2"/>
</dbReference>
<keyword evidence="2" id="KW-1185">Reference proteome</keyword>
<reference evidence="2" key="1">
    <citation type="journal article" date="2018" name="BMC Genomics">
        <title>Genomic insights into host adaptation between the wheat stripe rust pathogen (Puccinia striiformis f. sp. tritici) and the barley stripe rust pathogen (Puccinia striiformis f. sp. hordei).</title>
        <authorList>
            <person name="Xia C."/>
            <person name="Wang M."/>
            <person name="Yin C."/>
            <person name="Cornejo O.E."/>
            <person name="Hulbert S.H."/>
            <person name="Chen X."/>
        </authorList>
    </citation>
    <scope>NUCLEOTIDE SEQUENCE [LARGE SCALE GENOMIC DNA]</scope>
    <source>
        <strain evidence="2">93-210</strain>
    </source>
</reference>
<name>A0ACC0ETW4_9BASI</name>
<organism evidence="1 2">
    <name type="scientific">Puccinia striiformis f. sp. tritici</name>
    <dbReference type="NCBI Taxonomy" id="168172"/>
    <lineage>
        <taxon>Eukaryota</taxon>
        <taxon>Fungi</taxon>
        <taxon>Dikarya</taxon>
        <taxon>Basidiomycota</taxon>
        <taxon>Pucciniomycotina</taxon>
        <taxon>Pucciniomycetes</taxon>
        <taxon>Pucciniales</taxon>
        <taxon>Pucciniaceae</taxon>
        <taxon>Puccinia</taxon>
    </lineage>
</organism>
<protein>
    <submittedName>
        <fullName evidence="1">Uncharacterized protein</fullName>
    </submittedName>
</protein>